<sequence length="89" mass="9496">MLLEDAIAANRSRAEKKKKCRVVCHTHGAGSAHHARSDGIPVSAPTVAPQGLAILLADAAVQTEASEDEASPRLLRSKSLPPMYNLDWP</sequence>
<comment type="caution">
    <text evidence="2">The sequence shown here is derived from an EMBL/GenBank/DDBJ whole genome shotgun (WGS) entry which is preliminary data.</text>
</comment>
<organism evidence="2 3">
    <name type="scientific">Tanacetum coccineum</name>
    <dbReference type="NCBI Taxonomy" id="301880"/>
    <lineage>
        <taxon>Eukaryota</taxon>
        <taxon>Viridiplantae</taxon>
        <taxon>Streptophyta</taxon>
        <taxon>Embryophyta</taxon>
        <taxon>Tracheophyta</taxon>
        <taxon>Spermatophyta</taxon>
        <taxon>Magnoliopsida</taxon>
        <taxon>eudicotyledons</taxon>
        <taxon>Gunneridae</taxon>
        <taxon>Pentapetalae</taxon>
        <taxon>asterids</taxon>
        <taxon>campanulids</taxon>
        <taxon>Asterales</taxon>
        <taxon>Asteraceae</taxon>
        <taxon>Asteroideae</taxon>
        <taxon>Anthemideae</taxon>
        <taxon>Anthemidinae</taxon>
        <taxon>Tanacetum</taxon>
    </lineage>
</organism>
<feature type="region of interest" description="Disordered" evidence="1">
    <location>
        <begin position="64"/>
        <end position="89"/>
    </location>
</feature>
<evidence type="ECO:0000313" key="2">
    <source>
        <dbReference type="EMBL" id="GJS71174.1"/>
    </source>
</evidence>
<gene>
    <name evidence="2" type="ORF">Tco_0704015</name>
</gene>
<evidence type="ECO:0000313" key="3">
    <source>
        <dbReference type="Proteomes" id="UP001151760"/>
    </source>
</evidence>
<dbReference type="EMBL" id="BQNB010009987">
    <property type="protein sequence ID" value="GJS71174.1"/>
    <property type="molecule type" value="Genomic_DNA"/>
</dbReference>
<keyword evidence="3" id="KW-1185">Reference proteome</keyword>
<reference evidence="2" key="1">
    <citation type="journal article" date="2022" name="Int. J. Mol. Sci.">
        <title>Draft Genome of Tanacetum Coccineum: Genomic Comparison of Closely Related Tanacetum-Family Plants.</title>
        <authorList>
            <person name="Yamashiro T."/>
            <person name="Shiraishi A."/>
            <person name="Nakayama K."/>
            <person name="Satake H."/>
        </authorList>
    </citation>
    <scope>NUCLEOTIDE SEQUENCE</scope>
</reference>
<accession>A0ABQ4Y0K3</accession>
<evidence type="ECO:0000256" key="1">
    <source>
        <dbReference type="SAM" id="MobiDB-lite"/>
    </source>
</evidence>
<proteinExistence type="predicted"/>
<reference evidence="2" key="2">
    <citation type="submission" date="2022-01" db="EMBL/GenBank/DDBJ databases">
        <authorList>
            <person name="Yamashiro T."/>
            <person name="Shiraishi A."/>
            <person name="Satake H."/>
            <person name="Nakayama K."/>
        </authorList>
    </citation>
    <scope>NUCLEOTIDE SEQUENCE</scope>
</reference>
<protein>
    <submittedName>
        <fullName evidence="2">Uncharacterized protein</fullName>
    </submittedName>
</protein>
<dbReference type="Proteomes" id="UP001151760">
    <property type="component" value="Unassembled WGS sequence"/>
</dbReference>
<name>A0ABQ4Y0K3_9ASTR</name>